<keyword evidence="1" id="KW-0812">Transmembrane</keyword>
<keyword evidence="1" id="KW-0472">Membrane</keyword>
<comment type="caution">
    <text evidence="2">The sequence shown here is derived from an EMBL/GenBank/DDBJ whole genome shotgun (WGS) entry which is preliminary data.</text>
</comment>
<protein>
    <recommendedName>
        <fullName evidence="4">Dolichyl-phosphate-mannose-protein mannosyltransferase</fullName>
    </recommendedName>
</protein>
<dbReference type="Proteomes" id="UP000316778">
    <property type="component" value="Unassembled WGS sequence"/>
</dbReference>
<keyword evidence="1" id="KW-1133">Transmembrane helix</keyword>
<evidence type="ECO:0000313" key="2">
    <source>
        <dbReference type="EMBL" id="TWI87771.1"/>
    </source>
</evidence>
<sequence>MEISFKNQKQSFFKFIVNERSNRRYLVIALLGCLLQFIFFKLLYPYADFFSDSYSYIFAASKKLDVNIWPIGYSKLLWIFHSLMESDTALVAFQYFFLMFALLAFYFTLLYFYQPSIIVTRMVFIFLFFNPLFLYLSNYISSDPLFIGISVLWMTQLLWIVYQPKGYQIWIHAFLLLVAFTFRYNALYYPIVGAVAYGISNRRLSFKLAGITSGVAVIVFFMLYTSQKNKELTGIYQFSIFGGWQLANNALYMYPHLQIDRAKIPNNCRKLDNLTREYFDSIPTGMKGISPIMGAIFIQYEAAPLKQYVNKYSAWRSDTLGGIQSWGEVAPVFGMFGKYLIREHPIAYAKHFLVPNAMNYFVPPLEKLEMYNLGADRVYPIAANWFGYKTTSVKSISKDLQGILLYLFPVFFTVLNLYFAGCSVFLLLLGGRRRLSGSFLHGLTLIGLFLLVNFAFSVLASPIVFRYQVFPMIVFFTFSLLTTDLLINSGYFKLTTKIGSRI</sequence>
<feature type="transmembrane region" description="Helical" evidence="1">
    <location>
        <begin position="25"/>
        <end position="46"/>
    </location>
</feature>
<feature type="transmembrane region" description="Helical" evidence="1">
    <location>
        <begin position="204"/>
        <end position="224"/>
    </location>
</feature>
<feature type="transmembrane region" description="Helical" evidence="1">
    <location>
        <begin position="95"/>
        <end position="113"/>
    </location>
</feature>
<dbReference type="OrthoDB" id="636847at2"/>
<dbReference type="EMBL" id="VLLG01000003">
    <property type="protein sequence ID" value="TWI87771.1"/>
    <property type="molecule type" value="Genomic_DNA"/>
</dbReference>
<reference evidence="2 3" key="1">
    <citation type="journal article" date="2013" name="Stand. Genomic Sci.">
        <title>Genomic Encyclopedia of Type Strains, Phase I: The one thousand microbial genomes (KMG-I) project.</title>
        <authorList>
            <person name="Kyrpides N.C."/>
            <person name="Woyke T."/>
            <person name="Eisen J.A."/>
            <person name="Garrity G."/>
            <person name="Lilburn T.G."/>
            <person name="Beck B.J."/>
            <person name="Whitman W.B."/>
            <person name="Hugenholtz P."/>
            <person name="Klenk H.P."/>
        </authorList>
    </citation>
    <scope>NUCLEOTIDE SEQUENCE [LARGE SCALE GENOMIC DNA]</scope>
    <source>
        <strain evidence="2 3">DSM 13484</strain>
    </source>
</reference>
<evidence type="ECO:0008006" key="4">
    <source>
        <dbReference type="Google" id="ProtNLM"/>
    </source>
</evidence>
<evidence type="ECO:0000256" key="1">
    <source>
        <dbReference type="SAM" id="Phobius"/>
    </source>
</evidence>
<evidence type="ECO:0000313" key="3">
    <source>
        <dbReference type="Proteomes" id="UP000316778"/>
    </source>
</evidence>
<keyword evidence="3" id="KW-1185">Reference proteome</keyword>
<name>A0A562T265_CHIJA</name>
<accession>A0A562T265</accession>
<feature type="transmembrane region" description="Helical" evidence="1">
    <location>
        <begin position="169"/>
        <end position="192"/>
    </location>
</feature>
<feature type="transmembrane region" description="Helical" evidence="1">
    <location>
        <begin position="440"/>
        <end position="463"/>
    </location>
</feature>
<dbReference type="RefSeq" id="WP_145712176.1">
    <property type="nucleotide sequence ID" value="NZ_BAAAFY010000001.1"/>
</dbReference>
<dbReference type="AlphaFoldDB" id="A0A562T265"/>
<feature type="transmembrane region" description="Helical" evidence="1">
    <location>
        <begin position="403"/>
        <end position="428"/>
    </location>
</feature>
<gene>
    <name evidence="2" type="ORF">LX66_1842</name>
</gene>
<feature type="transmembrane region" description="Helical" evidence="1">
    <location>
        <begin position="469"/>
        <end position="487"/>
    </location>
</feature>
<organism evidence="2 3">
    <name type="scientific">Chitinophaga japonensis</name>
    <name type="common">Flexibacter japonensis</name>
    <dbReference type="NCBI Taxonomy" id="104662"/>
    <lineage>
        <taxon>Bacteria</taxon>
        <taxon>Pseudomonadati</taxon>
        <taxon>Bacteroidota</taxon>
        <taxon>Chitinophagia</taxon>
        <taxon>Chitinophagales</taxon>
        <taxon>Chitinophagaceae</taxon>
        <taxon>Chitinophaga</taxon>
    </lineage>
</organism>
<proteinExistence type="predicted"/>